<dbReference type="InterPro" id="IPR000944">
    <property type="entry name" value="Tscrpt_reg_Rrf2"/>
</dbReference>
<reference evidence="1 2" key="1">
    <citation type="submission" date="2021-11" db="EMBL/GenBank/DDBJ databases">
        <title>Comparative genomics of bee honey and flower isolates.</title>
        <authorList>
            <person name="Bechtner J.D."/>
            <person name="Gallus M.K."/>
            <person name="Ehrmann M."/>
        </authorList>
    </citation>
    <scope>NUCLEOTIDE SEQUENCE [LARGE SCALE GENOMIC DNA]</scope>
    <source>
        <strain evidence="1 2">7</strain>
    </source>
</reference>
<evidence type="ECO:0000313" key="1">
    <source>
        <dbReference type="EMBL" id="MCK8610907.1"/>
    </source>
</evidence>
<dbReference type="InterPro" id="IPR036388">
    <property type="entry name" value="WH-like_DNA-bd_sf"/>
</dbReference>
<organism evidence="1 2">
    <name type="scientific">Apilactobacillus nanyangensis</name>
    <dbReference type="NCBI Taxonomy" id="2799579"/>
    <lineage>
        <taxon>Bacteria</taxon>
        <taxon>Bacillati</taxon>
        <taxon>Bacillota</taxon>
        <taxon>Bacilli</taxon>
        <taxon>Lactobacillales</taxon>
        <taxon>Lactobacillaceae</taxon>
        <taxon>Apilactobacillus</taxon>
    </lineage>
</organism>
<sequence>MKYSHRLSDAVHILTYIGAAEIVEDDLSSRAIAGSINSNPSLVRRLMSSLKNAGLITSEPGRAAVSLRKPTTEITLLDVYKAIEEPDLFHVDEETNQQCPIGANIQSALHKAYDEVQQQAEIEMSKITLKDIVKDVVNGNKKHYPNG</sequence>
<dbReference type="PANTHER" id="PTHR33221:SF15">
    <property type="entry name" value="HTH-TYPE TRANSCRIPTIONAL REGULATOR YWGB-RELATED"/>
    <property type="match status" value="1"/>
</dbReference>
<gene>
    <name evidence="1" type="ORF">LNP10_00040</name>
</gene>
<dbReference type="Pfam" id="PF02082">
    <property type="entry name" value="Rrf2"/>
    <property type="match status" value="1"/>
</dbReference>
<comment type="caution">
    <text evidence="1">The sequence shown here is derived from an EMBL/GenBank/DDBJ whole genome shotgun (WGS) entry which is preliminary data.</text>
</comment>
<evidence type="ECO:0000313" key="2">
    <source>
        <dbReference type="Proteomes" id="UP001522816"/>
    </source>
</evidence>
<dbReference type="PROSITE" id="PS51197">
    <property type="entry name" value="HTH_RRF2_2"/>
    <property type="match status" value="1"/>
</dbReference>
<proteinExistence type="predicted"/>
<protein>
    <submittedName>
        <fullName evidence="1">Rrf2 family transcriptional regulator</fullName>
    </submittedName>
</protein>
<keyword evidence="2" id="KW-1185">Reference proteome</keyword>
<accession>A0ABT0HVF7</accession>
<dbReference type="Proteomes" id="UP001522816">
    <property type="component" value="Unassembled WGS sequence"/>
</dbReference>
<dbReference type="EMBL" id="JAJIAR010000001">
    <property type="protein sequence ID" value="MCK8610907.1"/>
    <property type="molecule type" value="Genomic_DNA"/>
</dbReference>
<dbReference type="RefSeq" id="WP_187155783.1">
    <property type="nucleotide sequence ID" value="NZ_JAJIAR010000001.1"/>
</dbReference>
<name>A0ABT0HVF7_9LACO</name>
<dbReference type="SUPFAM" id="SSF46785">
    <property type="entry name" value="Winged helix' DNA-binding domain"/>
    <property type="match status" value="1"/>
</dbReference>
<dbReference type="Gene3D" id="1.10.10.10">
    <property type="entry name" value="Winged helix-like DNA-binding domain superfamily/Winged helix DNA-binding domain"/>
    <property type="match status" value="1"/>
</dbReference>
<dbReference type="InterPro" id="IPR036390">
    <property type="entry name" value="WH_DNA-bd_sf"/>
</dbReference>
<dbReference type="PANTHER" id="PTHR33221">
    <property type="entry name" value="WINGED HELIX-TURN-HELIX TRANSCRIPTIONAL REGULATOR, RRF2 FAMILY"/>
    <property type="match status" value="1"/>
</dbReference>